<gene>
    <name evidence="1" type="ORF">L6452_02276</name>
</gene>
<reference evidence="2" key="1">
    <citation type="journal article" date="2022" name="Mol. Ecol. Resour.">
        <title>The genomes of chicory, endive, great burdock and yacon provide insights into Asteraceae palaeo-polyploidization history and plant inulin production.</title>
        <authorList>
            <person name="Fan W."/>
            <person name="Wang S."/>
            <person name="Wang H."/>
            <person name="Wang A."/>
            <person name="Jiang F."/>
            <person name="Liu H."/>
            <person name="Zhao H."/>
            <person name="Xu D."/>
            <person name="Zhang Y."/>
        </authorList>
    </citation>
    <scope>NUCLEOTIDE SEQUENCE [LARGE SCALE GENOMIC DNA]</scope>
    <source>
        <strain evidence="2">cv. Niubang</strain>
    </source>
</reference>
<dbReference type="EMBL" id="CM042047">
    <property type="protein sequence ID" value="KAI3771120.1"/>
    <property type="molecule type" value="Genomic_DNA"/>
</dbReference>
<accession>A0ACB9FIZ2</accession>
<evidence type="ECO:0000313" key="2">
    <source>
        <dbReference type="Proteomes" id="UP001055879"/>
    </source>
</evidence>
<name>A0ACB9FIZ2_ARCLA</name>
<reference evidence="1 2" key="2">
    <citation type="journal article" date="2022" name="Mol. Ecol. Resour.">
        <title>The genomes of chicory, endive, great burdock and yacon provide insights into Asteraceae paleo-polyploidization history and plant inulin production.</title>
        <authorList>
            <person name="Fan W."/>
            <person name="Wang S."/>
            <person name="Wang H."/>
            <person name="Wang A."/>
            <person name="Jiang F."/>
            <person name="Liu H."/>
            <person name="Zhao H."/>
            <person name="Xu D."/>
            <person name="Zhang Y."/>
        </authorList>
    </citation>
    <scope>NUCLEOTIDE SEQUENCE [LARGE SCALE GENOMIC DNA]</scope>
    <source>
        <strain evidence="2">cv. Niubang</strain>
    </source>
</reference>
<keyword evidence="2" id="KW-1185">Reference proteome</keyword>
<sequence length="184" mass="20282">MVEESVFDGGENNNGIKDQEEEEGKSTATAGRKKKEIENEPEKEVRSSEHQRNKRAAVDGGDSSEVSPENEEGEASSNNVEFGHGKFPRVDCGSPKVQTTKERDSMKENLNYVQLSKLDKVVEIIQGWNKSVGLGQNKETEKEITIEKGGETQYGSGPAGYEEENNRLMTLLSNSVEEIRDTGG</sequence>
<comment type="caution">
    <text evidence="1">The sequence shown here is derived from an EMBL/GenBank/DDBJ whole genome shotgun (WGS) entry which is preliminary data.</text>
</comment>
<dbReference type="Proteomes" id="UP001055879">
    <property type="component" value="Linkage Group LG01"/>
</dbReference>
<proteinExistence type="predicted"/>
<protein>
    <submittedName>
        <fullName evidence="1">Uncharacterized protein</fullName>
    </submittedName>
</protein>
<organism evidence="1 2">
    <name type="scientific">Arctium lappa</name>
    <name type="common">Greater burdock</name>
    <name type="synonym">Lappa major</name>
    <dbReference type="NCBI Taxonomy" id="4217"/>
    <lineage>
        <taxon>Eukaryota</taxon>
        <taxon>Viridiplantae</taxon>
        <taxon>Streptophyta</taxon>
        <taxon>Embryophyta</taxon>
        <taxon>Tracheophyta</taxon>
        <taxon>Spermatophyta</taxon>
        <taxon>Magnoliopsida</taxon>
        <taxon>eudicotyledons</taxon>
        <taxon>Gunneridae</taxon>
        <taxon>Pentapetalae</taxon>
        <taxon>asterids</taxon>
        <taxon>campanulids</taxon>
        <taxon>Asterales</taxon>
        <taxon>Asteraceae</taxon>
        <taxon>Carduoideae</taxon>
        <taxon>Cardueae</taxon>
        <taxon>Arctiinae</taxon>
        <taxon>Arctium</taxon>
    </lineage>
</organism>
<evidence type="ECO:0000313" key="1">
    <source>
        <dbReference type="EMBL" id="KAI3771120.1"/>
    </source>
</evidence>